<proteinExistence type="predicted"/>
<evidence type="ECO:0000256" key="1">
    <source>
        <dbReference type="SAM" id="Phobius"/>
    </source>
</evidence>
<keyword evidence="3" id="KW-1185">Reference proteome</keyword>
<protein>
    <submittedName>
        <fullName evidence="2">Uncharacterized protein</fullName>
    </submittedName>
</protein>
<keyword evidence="1" id="KW-0472">Membrane</keyword>
<keyword evidence="1" id="KW-0812">Transmembrane</keyword>
<sequence>MEGIGAWLGGLTVGEAVLWVVGAAAVGGGVWKGWPAAKQIIRGLYAAVVLAETLANLPATLAAIEYELKPNGGRSIKDRTEQTVQGVAELEATVAAVVLQQGEIAQRQDATAADVAHVRRQTASLKTSVGRVRRRLDEHIQAGEPAGKE</sequence>
<evidence type="ECO:0000313" key="3">
    <source>
        <dbReference type="Proteomes" id="UP000573729"/>
    </source>
</evidence>
<dbReference type="AlphaFoldDB" id="A0A7W7BQJ5"/>
<gene>
    <name evidence="2" type="ORF">BKA24_001696</name>
</gene>
<feature type="transmembrane region" description="Helical" evidence="1">
    <location>
        <begin position="43"/>
        <end position="64"/>
    </location>
</feature>
<accession>A0A7W7BQJ5</accession>
<dbReference type="Proteomes" id="UP000573729">
    <property type="component" value="Unassembled WGS sequence"/>
</dbReference>
<reference evidence="2 3" key="1">
    <citation type="submission" date="2020-08" db="EMBL/GenBank/DDBJ databases">
        <title>Sequencing the genomes of 1000 actinobacteria strains.</title>
        <authorList>
            <person name="Klenk H.-P."/>
        </authorList>
    </citation>
    <scope>NUCLEOTIDE SEQUENCE [LARGE SCALE GENOMIC DNA]</scope>
    <source>
        <strain evidence="2 3">DSM 24947</strain>
    </source>
</reference>
<organism evidence="2 3">
    <name type="scientific">Microbacterium marinum</name>
    <dbReference type="NCBI Taxonomy" id="421115"/>
    <lineage>
        <taxon>Bacteria</taxon>
        <taxon>Bacillati</taxon>
        <taxon>Actinomycetota</taxon>
        <taxon>Actinomycetes</taxon>
        <taxon>Micrococcales</taxon>
        <taxon>Microbacteriaceae</taxon>
        <taxon>Microbacterium</taxon>
    </lineage>
</organism>
<name>A0A7W7BQJ5_9MICO</name>
<keyword evidence="1" id="KW-1133">Transmembrane helix</keyword>
<evidence type="ECO:0000313" key="2">
    <source>
        <dbReference type="EMBL" id="MBB4666987.1"/>
    </source>
</evidence>
<comment type="caution">
    <text evidence="2">The sequence shown here is derived from an EMBL/GenBank/DDBJ whole genome shotgun (WGS) entry which is preliminary data.</text>
</comment>
<dbReference type="EMBL" id="JACHMD010000001">
    <property type="protein sequence ID" value="MBB4666987.1"/>
    <property type="molecule type" value="Genomic_DNA"/>
</dbReference>
<feature type="transmembrane region" description="Helical" evidence="1">
    <location>
        <begin position="6"/>
        <end position="31"/>
    </location>
</feature>